<feature type="compositionally biased region" description="Low complexity" evidence="1">
    <location>
        <begin position="64"/>
        <end position="77"/>
    </location>
</feature>
<protein>
    <submittedName>
        <fullName evidence="2">Uncharacterized protein</fullName>
    </submittedName>
</protein>
<feature type="region of interest" description="Disordered" evidence="1">
    <location>
        <begin position="47"/>
        <end position="143"/>
    </location>
</feature>
<accession>A0A8J5VWX1</accession>
<dbReference type="EMBL" id="JAAALK010000287">
    <property type="protein sequence ID" value="KAG8060949.1"/>
    <property type="molecule type" value="Genomic_DNA"/>
</dbReference>
<gene>
    <name evidence="2" type="ORF">GUJ93_ZPchr0002g25869</name>
</gene>
<evidence type="ECO:0000313" key="3">
    <source>
        <dbReference type="Proteomes" id="UP000729402"/>
    </source>
</evidence>
<name>A0A8J5VWX1_ZIZPA</name>
<evidence type="ECO:0000256" key="1">
    <source>
        <dbReference type="SAM" id="MobiDB-lite"/>
    </source>
</evidence>
<keyword evidence="3" id="KW-1185">Reference proteome</keyword>
<reference evidence="2" key="1">
    <citation type="journal article" date="2021" name="bioRxiv">
        <title>Whole Genome Assembly and Annotation of Northern Wild Rice, Zizania palustris L., Supports a Whole Genome Duplication in the Zizania Genus.</title>
        <authorList>
            <person name="Haas M."/>
            <person name="Kono T."/>
            <person name="Macchietto M."/>
            <person name="Millas R."/>
            <person name="McGilp L."/>
            <person name="Shao M."/>
            <person name="Duquette J."/>
            <person name="Hirsch C.N."/>
            <person name="Kimball J."/>
        </authorList>
    </citation>
    <scope>NUCLEOTIDE SEQUENCE</scope>
    <source>
        <tissue evidence="2">Fresh leaf tissue</tissue>
    </source>
</reference>
<organism evidence="2 3">
    <name type="scientific">Zizania palustris</name>
    <name type="common">Northern wild rice</name>
    <dbReference type="NCBI Taxonomy" id="103762"/>
    <lineage>
        <taxon>Eukaryota</taxon>
        <taxon>Viridiplantae</taxon>
        <taxon>Streptophyta</taxon>
        <taxon>Embryophyta</taxon>
        <taxon>Tracheophyta</taxon>
        <taxon>Spermatophyta</taxon>
        <taxon>Magnoliopsida</taxon>
        <taxon>Liliopsida</taxon>
        <taxon>Poales</taxon>
        <taxon>Poaceae</taxon>
        <taxon>BOP clade</taxon>
        <taxon>Oryzoideae</taxon>
        <taxon>Oryzeae</taxon>
        <taxon>Zizaniinae</taxon>
        <taxon>Zizania</taxon>
    </lineage>
</organism>
<dbReference type="AlphaFoldDB" id="A0A8J5VWX1"/>
<dbReference type="Proteomes" id="UP000729402">
    <property type="component" value="Unassembled WGS sequence"/>
</dbReference>
<reference evidence="2" key="2">
    <citation type="submission" date="2021-02" db="EMBL/GenBank/DDBJ databases">
        <authorList>
            <person name="Kimball J.A."/>
            <person name="Haas M.W."/>
            <person name="Macchietto M."/>
            <person name="Kono T."/>
            <person name="Duquette J."/>
            <person name="Shao M."/>
        </authorList>
    </citation>
    <scope>NUCLEOTIDE SEQUENCE</scope>
    <source>
        <tissue evidence="2">Fresh leaf tissue</tissue>
    </source>
</reference>
<proteinExistence type="predicted"/>
<evidence type="ECO:0000313" key="2">
    <source>
        <dbReference type="EMBL" id="KAG8060949.1"/>
    </source>
</evidence>
<feature type="compositionally biased region" description="Basic and acidic residues" evidence="1">
    <location>
        <begin position="124"/>
        <end position="143"/>
    </location>
</feature>
<comment type="caution">
    <text evidence="2">The sequence shown here is derived from an EMBL/GenBank/DDBJ whole genome shotgun (WGS) entry which is preliminary data.</text>
</comment>
<sequence length="155" mass="16895">MASPREARTRPLHAAQDLAVRHPQELAVRRPQELAVRRPRELFVLSSSCSRPPRRTGPRRARCTPRPARCAPLRARSGLPAPDLRRPRPSVRPASTLGGAPNMQEQMGPVGGGVFNWLSVAPRNGERSPQHGDGGDGHEDASERVFEAIVIKVGS</sequence>
<feature type="compositionally biased region" description="Basic residues" evidence="1">
    <location>
        <begin position="52"/>
        <end position="63"/>
    </location>
</feature>